<proteinExistence type="predicted"/>
<comment type="caution">
    <text evidence="2">The sequence shown here is derived from an EMBL/GenBank/DDBJ whole genome shotgun (WGS) entry which is preliminary data.</text>
</comment>
<feature type="region of interest" description="Disordered" evidence="1">
    <location>
        <begin position="43"/>
        <end position="71"/>
    </location>
</feature>
<dbReference type="AlphaFoldDB" id="A0A1S1QA99"/>
<evidence type="ECO:0000256" key="1">
    <source>
        <dbReference type="SAM" id="MobiDB-lite"/>
    </source>
</evidence>
<dbReference type="Proteomes" id="UP000179627">
    <property type="component" value="Unassembled WGS sequence"/>
</dbReference>
<name>A0A1S1QA99_9ACTN</name>
<evidence type="ECO:0000313" key="2">
    <source>
        <dbReference type="EMBL" id="OHV30135.1"/>
    </source>
</evidence>
<keyword evidence="3" id="KW-1185">Reference proteome</keyword>
<protein>
    <submittedName>
        <fullName evidence="2">Uncharacterized protein</fullName>
    </submittedName>
</protein>
<feature type="compositionally biased region" description="Polar residues" evidence="1">
    <location>
        <begin position="55"/>
        <end position="71"/>
    </location>
</feature>
<sequence length="71" mass="7343">MALAHSGDVQCDEKYASEQIATVCLASRICSLIQTTRFVPGAASQARSRTDLPEASSTAATQVAHASSTSS</sequence>
<evidence type="ECO:0000313" key="3">
    <source>
        <dbReference type="Proteomes" id="UP000179627"/>
    </source>
</evidence>
<accession>A0A1S1QA99</accession>
<reference evidence="3" key="1">
    <citation type="submission" date="2016-07" db="EMBL/GenBank/DDBJ databases">
        <title>Sequence Frankia sp. strain CcI1.17.</title>
        <authorList>
            <person name="Ghodhbane-Gtari F."/>
            <person name="Swanson E."/>
            <person name="Gueddou A."/>
            <person name="Morris K."/>
            <person name="Hezbri K."/>
            <person name="Ktari A."/>
            <person name="Nouioui I."/>
            <person name="Abebe-Akele F."/>
            <person name="Simpson S."/>
            <person name="Thomas K."/>
            <person name="Gtari M."/>
            <person name="Tisa L.S."/>
            <person name="Hurst S."/>
        </authorList>
    </citation>
    <scope>NUCLEOTIDE SEQUENCE [LARGE SCALE GENOMIC DNA]</scope>
    <source>
        <strain evidence="3">Cc1.17</strain>
    </source>
</reference>
<organism evidence="2 3">
    <name type="scientific">Parafrankia colletiae</name>
    <dbReference type="NCBI Taxonomy" id="573497"/>
    <lineage>
        <taxon>Bacteria</taxon>
        <taxon>Bacillati</taxon>
        <taxon>Actinomycetota</taxon>
        <taxon>Actinomycetes</taxon>
        <taxon>Frankiales</taxon>
        <taxon>Frankiaceae</taxon>
        <taxon>Parafrankia</taxon>
    </lineage>
</organism>
<dbReference type="EMBL" id="MBLM01000155">
    <property type="protein sequence ID" value="OHV30135.1"/>
    <property type="molecule type" value="Genomic_DNA"/>
</dbReference>
<gene>
    <name evidence="2" type="ORF">CC117_27810</name>
</gene>